<dbReference type="OrthoDB" id="9811975at2"/>
<protein>
    <submittedName>
        <fullName evidence="10">ABC transporter permease</fullName>
    </submittedName>
</protein>
<evidence type="ECO:0000256" key="4">
    <source>
        <dbReference type="ARBA" id="ARBA00022475"/>
    </source>
</evidence>
<keyword evidence="3" id="KW-0813">Transport</keyword>
<gene>
    <name evidence="10" type="ORF">D3P06_15110</name>
</gene>
<accession>A0A418ZRC0</accession>
<organism evidence="10 11">
    <name type="scientific">Paracoccus aestuarii</name>
    <dbReference type="NCBI Taxonomy" id="453842"/>
    <lineage>
        <taxon>Bacteria</taxon>
        <taxon>Pseudomonadati</taxon>
        <taxon>Pseudomonadota</taxon>
        <taxon>Alphaproteobacteria</taxon>
        <taxon>Rhodobacterales</taxon>
        <taxon>Paracoccaceae</taxon>
        <taxon>Paracoccus</taxon>
    </lineage>
</organism>
<feature type="transmembrane region" description="Helical" evidence="8">
    <location>
        <begin position="49"/>
        <end position="70"/>
    </location>
</feature>
<evidence type="ECO:0000256" key="8">
    <source>
        <dbReference type="SAM" id="Phobius"/>
    </source>
</evidence>
<dbReference type="PANTHER" id="PTHR30472:SF27">
    <property type="entry name" value="PETROBACTIN IMPORT SYSTEM PERMEASE PROTEIN YCLN"/>
    <property type="match status" value="1"/>
</dbReference>
<evidence type="ECO:0000256" key="9">
    <source>
        <dbReference type="SAM" id="SignalP"/>
    </source>
</evidence>
<keyword evidence="5 8" id="KW-0812">Transmembrane</keyword>
<sequence>MRPLPALSIALAALMLASLGIGAASIPVTAALRDPQAALVLMESRLPRSLSVALTGAALSVAGALIQILVRNRFVGPDTSGTAEGAALGLLAVTILAPASPIWLRMIAASVAAMATTMLFLTLIRRLPAREVMLVPIAGLVLSGVLGSVVTFIGWQTDLMQYVGSWLMSGEFSGVISGRYELLWLAAGAAGLAWFAADRFAILALGDQVATGLGLSARSVMRLGMAVASVVTAMVVTTVGMIPFVGLVVPNMVARVMGDDLRRSLPVIALSGAVLVLACDLIGRLVIHPYELPAGLILGILGAGLFLVLLHRGPAHG</sequence>
<feature type="transmembrane region" description="Helical" evidence="8">
    <location>
        <begin position="265"/>
        <end position="286"/>
    </location>
</feature>
<evidence type="ECO:0000313" key="11">
    <source>
        <dbReference type="Proteomes" id="UP000285530"/>
    </source>
</evidence>
<keyword evidence="11" id="KW-1185">Reference proteome</keyword>
<dbReference type="Pfam" id="PF01032">
    <property type="entry name" value="FecCD"/>
    <property type="match status" value="1"/>
</dbReference>
<dbReference type="GO" id="GO:0005886">
    <property type="term" value="C:plasma membrane"/>
    <property type="evidence" value="ECO:0007669"/>
    <property type="project" value="UniProtKB-SubCell"/>
</dbReference>
<dbReference type="GO" id="GO:0033214">
    <property type="term" value="P:siderophore-iron import into cell"/>
    <property type="evidence" value="ECO:0007669"/>
    <property type="project" value="TreeGrafter"/>
</dbReference>
<dbReference type="Proteomes" id="UP000285530">
    <property type="component" value="Unassembled WGS sequence"/>
</dbReference>
<dbReference type="RefSeq" id="WP_119887337.1">
    <property type="nucleotide sequence ID" value="NZ_CP067169.1"/>
</dbReference>
<feature type="chain" id="PRO_5019518552" evidence="9">
    <location>
        <begin position="24"/>
        <end position="317"/>
    </location>
</feature>
<keyword evidence="7 8" id="KW-0472">Membrane</keyword>
<name>A0A418ZRC0_9RHOB</name>
<feature type="transmembrane region" description="Helical" evidence="8">
    <location>
        <begin position="225"/>
        <end position="253"/>
    </location>
</feature>
<dbReference type="CDD" id="cd06550">
    <property type="entry name" value="TM_ABC_iron-siderophores_like"/>
    <property type="match status" value="1"/>
</dbReference>
<dbReference type="Gene3D" id="1.10.3470.10">
    <property type="entry name" value="ABC transporter involved in vitamin B12 uptake, BtuC"/>
    <property type="match status" value="1"/>
</dbReference>
<dbReference type="EMBL" id="QZEV01000102">
    <property type="protein sequence ID" value="RJK98998.1"/>
    <property type="molecule type" value="Genomic_DNA"/>
</dbReference>
<dbReference type="InterPro" id="IPR037294">
    <property type="entry name" value="ABC_BtuC-like"/>
</dbReference>
<dbReference type="AlphaFoldDB" id="A0A418ZRC0"/>
<keyword evidence="6 8" id="KW-1133">Transmembrane helix</keyword>
<dbReference type="InterPro" id="IPR000522">
    <property type="entry name" value="ABC_transptr_permease_BtuC"/>
</dbReference>
<keyword evidence="9" id="KW-0732">Signal</keyword>
<evidence type="ECO:0000256" key="5">
    <source>
        <dbReference type="ARBA" id="ARBA00022692"/>
    </source>
</evidence>
<feature type="transmembrane region" description="Helical" evidence="8">
    <location>
        <begin position="132"/>
        <end position="153"/>
    </location>
</feature>
<feature type="signal peptide" evidence="9">
    <location>
        <begin position="1"/>
        <end position="23"/>
    </location>
</feature>
<feature type="transmembrane region" description="Helical" evidence="8">
    <location>
        <begin position="183"/>
        <end position="205"/>
    </location>
</feature>
<evidence type="ECO:0000256" key="7">
    <source>
        <dbReference type="ARBA" id="ARBA00023136"/>
    </source>
</evidence>
<feature type="transmembrane region" description="Helical" evidence="8">
    <location>
        <begin position="106"/>
        <end position="125"/>
    </location>
</feature>
<dbReference type="SUPFAM" id="SSF81345">
    <property type="entry name" value="ABC transporter involved in vitamin B12 uptake, BtuC"/>
    <property type="match status" value="1"/>
</dbReference>
<evidence type="ECO:0000256" key="1">
    <source>
        <dbReference type="ARBA" id="ARBA00004651"/>
    </source>
</evidence>
<keyword evidence="4" id="KW-1003">Cell membrane</keyword>
<evidence type="ECO:0000313" key="10">
    <source>
        <dbReference type="EMBL" id="RJK98998.1"/>
    </source>
</evidence>
<dbReference type="GO" id="GO:0022857">
    <property type="term" value="F:transmembrane transporter activity"/>
    <property type="evidence" value="ECO:0007669"/>
    <property type="project" value="InterPro"/>
</dbReference>
<feature type="transmembrane region" description="Helical" evidence="8">
    <location>
        <begin position="292"/>
        <end position="310"/>
    </location>
</feature>
<evidence type="ECO:0000256" key="6">
    <source>
        <dbReference type="ARBA" id="ARBA00022989"/>
    </source>
</evidence>
<comment type="similarity">
    <text evidence="2">Belongs to the binding-protein-dependent transport system permease family. FecCD subfamily.</text>
</comment>
<comment type="subcellular location">
    <subcellularLocation>
        <location evidence="1">Cell membrane</location>
        <topology evidence="1">Multi-pass membrane protein</topology>
    </subcellularLocation>
</comment>
<dbReference type="PANTHER" id="PTHR30472">
    <property type="entry name" value="FERRIC ENTEROBACTIN TRANSPORT SYSTEM PERMEASE PROTEIN"/>
    <property type="match status" value="1"/>
</dbReference>
<evidence type="ECO:0000256" key="3">
    <source>
        <dbReference type="ARBA" id="ARBA00022448"/>
    </source>
</evidence>
<comment type="caution">
    <text evidence="10">The sequence shown here is derived from an EMBL/GenBank/DDBJ whole genome shotgun (WGS) entry which is preliminary data.</text>
</comment>
<proteinExistence type="inferred from homology"/>
<evidence type="ECO:0000256" key="2">
    <source>
        <dbReference type="ARBA" id="ARBA00007935"/>
    </source>
</evidence>
<reference evidence="10 11" key="1">
    <citation type="submission" date="2018-09" db="EMBL/GenBank/DDBJ databases">
        <title>Paracoccus onubensis nov. sp. a moderate halophilic bacterium isolated from Gruta de las Maravillas (Aracena, Spain).</title>
        <authorList>
            <person name="Jurado V."/>
            <person name="Gutierrez-Patricio S."/>
            <person name="Gonzalez-Pimentel J.L."/>
            <person name="Laiz L."/>
            <person name="Saiz-Jimenez C."/>
        </authorList>
    </citation>
    <scope>NUCLEOTIDE SEQUENCE [LARGE SCALE GENOMIC DNA]</scope>
    <source>
        <strain evidence="10 11">DSM 19484</strain>
    </source>
</reference>